<evidence type="ECO:0000313" key="3">
    <source>
        <dbReference type="EMBL" id="BDG09958.1"/>
    </source>
</evidence>
<dbReference type="Gene3D" id="3.40.390.10">
    <property type="entry name" value="Collagenase (Catalytic Domain)"/>
    <property type="match status" value="1"/>
</dbReference>
<keyword evidence="4" id="KW-1185">Reference proteome</keyword>
<dbReference type="InterPro" id="IPR024079">
    <property type="entry name" value="MetalloPept_cat_dom_sf"/>
</dbReference>
<feature type="domain" description="Peptidase M64 N-terminal" evidence="2">
    <location>
        <begin position="17"/>
        <end position="131"/>
    </location>
</feature>
<dbReference type="InterPro" id="IPR019026">
    <property type="entry name" value="Peptidase_M64_IgA"/>
</dbReference>
<feature type="region of interest" description="Disordered" evidence="1">
    <location>
        <begin position="137"/>
        <end position="158"/>
    </location>
</feature>
<dbReference type="EMBL" id="AP025592">
    <property type="protein sequence ID" value="BDG09958.1"/>
    <property type="molecule type" value="Genomic_DNA"/>
</dbReference>
<evidence type="ECO:0000313" key="4">
    <source>
        <dbReference type="Proteomes" id="UP001162734"/>
    </source>
</evidence>
<protein>
    <recommendedName>
        <fullName evidence="2">Peptidase M64 N-terminal domain-containing protein</fullName>
    </recommendedName>
</protein>
<dbReference type="Pfam" id="PF16217">
    <property type="entry name" value="M64_N"/>
    <property type="match status" value="1"/>
</dbReference>
<dbReference type="Proteomes" id="UP001162734">
    <property type="component" value="Chromosome"/>
</dbReference>
<dbReference type="RefSeq" id="WP_248342356.1">
    <property type="nucleotide sequence ID" value="NZ_AP025592.1"/>
</dbReference>
<dbReference type="Gene3D" id="2.60.40.3250">
    <property type="entry name" value="Peptidase M64, N-terminal domain"/>
    <property type="match status" value="1"/>
</dbReference>
<evidence type="ECO:0000256" key="1">
    <source>
        <dbReference type="SAM" id="MobiDB-lite"/>
    </source>
</evidence>
<dbReference type="InterPro" id="IPR032625">
    <property type="entry name" value="M64_N"/>
</dbReference>
<sequence>MTLAPLLAALLAAQPTPRTLRVDYVHGGDAATEMFSLDRLVLEPLPFPGNPARPIDETNLGRYLFEVRDRATNRLLYSRGFATIFGEWETTPEAKRVRRSFSESLRFPRPAGPVQVSVKKRDAENAFREVWTFTVDPADPAIDPSPPPSPGPLVELQRSGPPEQKLDLLILGDGYTAKERDKFVADARKLTEALFQKSPFKERRKDFNVWGLCPPAQESGVSRPSSGVHRRSPLGAGYDAFGAERYVLTFENRTWRDVASYAPYDAVEILVNGRTYGGGGIFNLYATAAADSLWAPYVFVHELGHHLAGLADEYFTSDPVYGPAPEERVEPWERNASATADPAKLKWRALVTAGTPLPTPWQEERFSREARTFQEERKKLRQQGRPEEEIDRLFSAQKRAEEELLGKDRYGRAVGAFEGANYEAKGYFRPQEDCVMFTRDDVPFCAVCRATLDEVIDLYAGAPR</sequence>
<dbReference type="InterPro" id="IPR038171">
    <property type="entry name" value="M64_N_sf"/>
</dbReference>
<accession>A0ABM7XDM6</accession>
<evidence type="ECO:0000259" key="2">
    <source>
        <dbReference type="Pfam" id="PF16217"/>
    </source>
</evidence>
<organism evidence="3 4">
    <name type="scientific">Anaeromyxobacter paludicola</name>
    <dbReference type="NCBI Taxonomy" id="2918171"/>
    <lineage>
        <taxon>Bacteria</taxon>
        <taxon>Pseudomonadati</taxon>
        <taxon>Myxococcota</taxon>
        <taxon>Myxococcia</taxon>
        <taxon>Myxococcales</taxon>
        <taxon>Cystobacterineae</taxon>
        <taxon>Anaeromyxobacteraceae</taxon>
        <taxon>Anaeromyxobacter</taxon>
    </lineage>
</organism>
<proteinExistence type="predicted"/>
<name>A0ABM7XDM6_9BACT</name>
<reference evidence="4" key="1">
    <citation type="journal article" date="2022" name="Int. J. Syst. Evol. Microbiol.">
        <title>Anaeromyxobacter oryzae sp. nov., Anaeromyxobacter diazotrophicus sp. nov. and Anaeromyxobacter paludicola sp. nov., isolated from paddy soils.</title>
        <authorList>
            <person name="Itoh H."/>
            <person name="Xu Z."/>
            <person name="Mise K."/>
            <person name="Masuda Y."/>
            <person name="Ushijima N."/>
            <person name="Hayakawa C."/>
            <person name="Shiratori Y."/>
            <person name="Senoo K."/>
        </authorList>
    </citation>
    <scope>NUCLEOTIDE SEQUENCE [LARGE SCALE GENOMIC DNA]</scope>
    <source>
        <strain evidence="4">Red630</strain>
    </source>
</reference>
<gene>
    <name evidence="3" type="ORF">AMPC_30710</name>
</gene>
<dbReference type="Pfam" id="PF09471">
    <property type="entry name" value="Peptidase_M64"/>
    <property type="match status" value="1"/>
</dbReference>